<feature type="domain" description="WW" evidence="2">
    <location>
        <begin position="17"/>
        <end position="51"/>
    </location>
</feature>
<reference evidence="3" key="2">
    <citation type="journal article" date="2023" name="IMA Fungus">
        <title>Comparative genomic study of the Penicillium genus elucidates a diverse pangenome and 15 lateral gene transfer events.</title>
        <authorList>
            <person name="Petersen C."/>
            <person name="Sorensen T."/>
            <person name="Nielsen M.R."/>
            <person name="Sondergaard T.E."/>
            <person name="Sorensen J.L."/>
            <person name="Fitzpatrick D.A."/>
            <person name="Frisvad J.C."/>
            <person name="Nielsen K.L."/>
        </authorList>
    </citation>
    <scope>NUCLEOTIDE SEQUENCE</scope>
    <source>
        <strain evidence="3">IBT 30761</strain>
    </source>
</reference>
<evidence type="ECO:0000259" key="2">
    <source>
        <dbReference type="PROSITE" id="PS50020"/>
    </source>
</evidence>
<dbReference type="EMBL" id="JAPQKI010000004">
    <property type="protein sequence ID" value="KAJ5104146.1"/>
    <property type="molecule type" value="Genomic_DNA"/>
</dbReference>
<dbReference type="RefSeq" id="XP_056477526.1">
    <property type="nucleotide sequence ID" value="XM_056617169.1"/>
</dbReference>
<proteinExistence type="predicted"/>
<dbReference type="OrthoDB" id="2367685at2759"/>
<dbReference type="Proteomes" id="UP001149074">
    <property type="component" value="Unassembled WGS sequence"/>
</dbReference>
<protein>
    <recommendedName>
        <fullName evidence="2">WW domain-containing protein</fullName>
    </recommendedName>
</protein>
<reference evidence="3" key="1">
    <citation type="submission" date="2022-11" db="EMBL/GenBank/DDBJ databases">
        <authorList>
            <person name="Petersen C."/>
        </authorList>
    </citation>
    <scope>NUCLEOTIDE SEQUENCE</scope>
    <source>
        <strain evidence="3">IBT 30761</strain>
    </source>
</reference>
<feature type="compositionally biased region" description="Polar residues" evidence="1">
    <location>
        <begin position="347"/>
        <end position="408"/>
    </location>
</feature>
<organism evidence="3 4">
    <name type="scientific">Penicillium argentinense</name>
    <dbReference type="NCBI Taxonomy" id="1131581"/>
    <lineage>
        <taxon>Eukaryota</taxon>
        <taxon>Fungi</taxon>
        <taxon>Dikarya</taxon>
        <taxon>Ascomycota</taxon>
        <taxon>Pezizomycotina</taxon>
        <taxon>Eurotiomycetes</taxon>
        <taxon>Eurotiomycetidae</taxon>
        <taxon>Eurotiales</taxon>
        <taxon>Aspergillaceae</taxon>
        <taxon>Penicillium</taxon>
    </lineage>
</organism>
<feature type="region of interest" description="Disordered" evidence="1">
    <location>
        <begin position="45"/>
        <end position="89"/>
    </location>
</feature>
<gene>
    <name evidence="3" type="ORF">N7532_004675</name>
</gene>
<feature type="region of interest" description="Disordered" evidence="1">
    <location>
        <begin position="166"/>
        <end position="189"/>
    </location>
</feature>
<sequence length="506" mass="53323">MAQDAPADTAGPSSPPPQLPEGWLPQWEGVQRKWYFVQRATGKSQWEIPTEPVVLTPSTTPGSIGTGPTHPPSRPSTNSPRVTGSGKTLAERIESVVGNARTSSALDTQFNGQLEHPTYGPSGTPSWYSTPASQHIPQNYGQQAAPSKVQYGAQQSYPPNLNTGPAVNHGHIQLSPSQRSVRGDPSNMQWGGTAPATYIHPIHPGGYNPQQPNELPRGFAMDSHYLQSSMTHPGSVATESHLPGLAAVLPTEPQWHPSQQPVLPDAPPESLMGSSVSRSSQSVYAAYPTSRPLGSSPGVFASASSSSNPSLPGSDFALSREGTQSIHNTLPIRPQGDAGNFYPGSGHSMSRTPSQQAGGLSQQEIHGSSSIMQPQHRNQPQLSLAQSQYHPTSMSRTSSGTNFASPGNSAALEPQGSTGPHYQTPLVQAGMSQYQPTPHYSSHSPGNTYSMSASQSYQTGPSPLQQIQWGGQNPGASRTAASDSQFVSGPWASSTPPASGPPQPPR</sequence>
<dbReference type="InterPro" id="IPR036020">
    <property type="entry name" value="WW_dom_sf"/>
</dbReference>
<accession>A0A9W9KFR6</accession>
<name>A0A9W9KFR6_9EURO</name>
<dbReference type="Gene3D" id="2.20.70.10">
    <property type="match status" value="1"/>
</dbReference>
<dbReference type="InterPro" id="IPR001202">
    <property type="entry name" value="WW_dom"/>
</dbReference>
<dbReference type="AlphaFoldDB" id="A0A9W9KFR6"/>
<dbReference type="SUPFAM" id="SSF51045">
    <property type="entry name" value="WW domain"/>
    <property type="match status" value="1"/>
</dbReference>
<feature type="region of interest" description="Disordered" evidence="1">
    <location>
        <begin position="113"/>
        <end position="145"/>
    </location>
</feature>
<evidence type="ECO:0000313" key="3">
    <source>
        <dbReference type="EMBL" id="KAJ5104146.1"/>
    </source>
</evidence>
<dbReference type="PROSITE" id="PS50020">
    <property type="entry name" value="WW_DOMAIN_2"/>
    <property type="match status" value="1"/>
</dbReference>
<feature type="compositionally biased region" description="Low complexity" evidence="1">
    <location>
        <begin position="298"/>
        <end position="314"/>
    </location>
</feature>
<feature type="compositionally biased region" description="Polar residues" evidence="1">
    <location>
        <begin position="174"/>
        <end position="189"/>
    </location>
</feature>
<feature type="compositionally biased region" description="Polar residues" evidence="1">
    <location>
        <begin position="75"/>
        <end position="86"/>
    </location>
</feature>
<feature type="region of interest" description="Disordered" evidence="1">
    <location>
        <begin position="1"/>
        <end position="25"/>
    </location>
</feature>
<feature type="region of interest" description="Disordered" evidence="1">
    <location>
        <begin position="252"/>
        <end position="277"/>
    </location>
</feature>
<feature type="compositionally biased region" description="Polar residues" evidence="1">
    <location>
        <begin position="430"/>
        <end position="487"/>
    </location>
</feature>
<dbReference type="PROSITE" id="PS01159">
    <property type="entry name" value="WW_DOMAIN_1"/>
    <property type="match status" value="1"/>
</dbReference>
<evidence type="ECO:0000313" key="4">
    <source>
        <dbReference type="Proteomes" id="UP001149074"/>
    </source>
</evidence>
<comment type="caution">
    <text evidence="3">The sequence shown here is derived from an EMBL/GenBank/DDBJ whole genome shotgun (WGS) entry which is preliminary data.</text>
</comment>
<keyword evidence="4" id="KW-1185">Reference proteome</keyword>
<dbReference type="GeneID" id="81356148"/>
<evidence type="ECO:0000256" key="1">
    <source>
        <dbReference type="SAM" id="MobiDB-lite"/>
    </source>
</evidence>
<feature type="compositionally biased region" description="Low complexity" evidence="1">
    <location>
        <begin position="56"/>
        <end position="68"/>
    </location>
</feature>
<feature type="region of interest" description="Disordered" evidence="1">
    <location>
        <begin position="298"/>
        <end position="506"/>
    </location>
</feature>
<feature type="compositionally biased region" description="Polar residues" evidence="1">
    <location>
        <begin position="121"/>
        <end position="145"/>
    </location>
</feature>
<feature type="compositionally biased region" description="Low complexity" evidence="1">
    <location>
        <begin position="488"/>
        <end position="497"/>
    </location>
</feature>